<evidence type="ECO:0000313" key="3">
    <source>
        <dbReference type="Proteomes" id="UP000199677"/>
    </source>
</evidence>
<evidence type="ECO:0000313" key="2">
    <source>
        <dbReference type="EMBL" id="SDN10387.1"/>
    </source>
</evidence>
<feature type="transmembrane region" description="Helical" evidence="1">
    <location>
        <begin position="32"/>
        <end position="54"/>
    </location>
</feature>
<proteinExistence type="predicted"/>
<dbReference type="STRING" id="416873.SAMN04487951_102247"/>
<dbReference type="EMBL" id="FNII01000002">
    <property type="protein sequence ID" value="SDN10387.1"/>
    <property type="molecule type" value="Genomic_DNA"/>
</dbReference>
<accession>A0A1G9YMZ6</accession>
<keyword evidence="1" id="KW-0472">Membrane</keyword>
<protein>
    <submittedName>
        <fullName evidence="2">Uncharacterized protein</fullName>
    </submittedName>
</protein>
<reference evidence="3" key="1">
    <citation type="submission" date="2016-10" db="EMBL/GenBank/DDBJ databases">
        <authorList>
            <person name="Varghese N."/>
            <person name="Submissions S."/>
        </authorList>
    </citation>
    <scope>NUCLEOTIDE SEQUENCE [LARGE SCALE GENOMIC DNA]</scope>
    <source>
        <strain evidence="3">CGMCC 1.6494</strain>
    </source>
</reference>
<dbReference type="Proteomes" id="UP000199677">
    <property type="component" value="Unassembled WGS sequence"/>
</dbReference>
<keyword evidence="1" id="KW-1133">Transmembrane helix</keyword>
<dbReference type="RefSeq" id="WP_089702406.1">
    <property type="nucleotide sequence ID" value="NZ_FNII01000002.1"/>
</dbReference>
<dbReference type="AlphaFoldDB" id="A0A1G9YMZ6"/>
<keyword evidence="1" id="KW-0812">Transmembrane</keyword>
<organism evidence="2 3">
    <name type="scientific">Vreelandella arcis</name>
    <dbReference type="NCBI Taxonomy" id="416873"/>
    <lineage>
        <taxon>Bacteria</taxon>
        <taxon>Pseudomonadati</taxon>
        <taxon>Pseudomonadota</taxon>
        <taxon>Gammaproteobacteria</taxon>
        <taxon>Oceanospirillales</taxon>
        <taxon>Halomonadaceae</taxon>
        <taxon>Vreelandella</taxon>
    </lineage>
</organism>
<evidence type="ECO:0000256" key="1">
    <source>
        <dbReference type="SAM" id="Phobius"/>
    </source>
</evidence>
<name>A0A1G9YMZ6_9GAMM</name>
<sequence>MSDKAPTSRIVPDADQSIASQHVRHRKGPSLWPLWLCILLLIALLAAAAAGLYWERERLLGELQRVSGEVSNMHARLDSGDNDVQDTLTFVQAQLATLFQEQEQLAVALTDTRNELYDMLTENEDNVASDTINPLLERLEQQRERAALRDSQLAAINASLDALEQAGTSGRTSLAEEIAHVEAQNREQLAALESSVTALANDIDERFETREAEQQARWSSFEESISALENTSEGNETLETELSQRINELESDVRQVRQAQLAFSAQLEMLR</sequence>
<gene>
    <name evidence="2" type="ORF">SAMN04487951_102247</name>
</gene>
<dbReference type="OrthoDB" id="6156094at2"/>
<dbReference type="Gene3D" id="1.20.5.340">
    <property type="match status" value="1"/>
</dbReference>
<keyword evidence="3" id="KW-1185">Reference proteome</keyword>